<evidence type="ECO:0000256" key="1">
    <source>
        <dbReference type="SAM" id="Phobius"/>
    </source>
</evidence>
<dbReference type="PANTHER" id="PTHR35902">
    <property type="entry name" value="S-LAYER DOMAIN-LIKE PROTEIN-RELATED"/>
    <property type="match status" value="1"/>
</dbReference>
<proteinExistence type="predicted"/>
<comment type="caution">
    <text evidence="2">The sequence shown here is derived from an EMBL/GenBank/DDBJ whole genome shotgun (WGS) entry which is preliminary data.</text>
</comment>
<name>A0A938YPM6_9ARCH</name>
<evidence type="ECO:0000313" key="3">
    <source>
        <dbReference type="Proteomes" id="UP000809243"/>
    </source>
</evidence>
<feature type="transmembrane region" description="Helical" evidence="1">
    <location>
        <begin position="433"/>
        <end position="449"/>
    </location>
</feature>
<feature type="transmembrane region" description="Helical" evidence="1">
    <location>
        <begin position="455"/>
        <end position="474"/>
    </location>
</feature>
<keyword evidence="1" id="KW-0472">Membrane</keyword>
<evidence type="ECO:0000313" key="2">
    <source>
        <dbReference type="EMBL" id="MBN2067973.1"/>
    </source>
</evidence>
<gene>
    <name evidence="2" type="ORF">JW744_05895</name>
</gene>
<reference evidence="2" key="1">
    <citation type="submission" date="2021-01" db="EMBL/GenBank/DDBJ databases">
        <title>Active Sulfur Cycling in an Early Earth Analoge.</title>
        <authorList>
            <person name="Hahn C.R."/>
            <person name="Youssef N.H."/>
            <person name="Elshahed M."/>
        </authorList>
    </citation>
    <scope>NUCLEOTIDE SEQUENCE</scope>
    <source>
        <strain evidence="2">Zod_Metabat.1151</strain>
    </source>
</reference>
<dbReference type="EMBL" id="JAFGDB010000104">
    <property type="protein sequence ID" value="MBN2067973.1"/>
    <property type="molecule type" value="Genomic_DNA"/>
</dbReference>
<keyword evidence="1" id="KW-1133">Transmembrane helix</keyword>
<dbReference type="AlphaFoldDB" id="A0A938YPM6"/>
<organism evidence="2 3">
    <name type="scientific">Candidatus Iainarchaeum sp</name>
    <dbReference type="NCBI Taxonomy" id="3101447"/>
    <lineage>
        <taxon>Archaea</taxon>
        <taxon>Candidatus Iainarchaeota</taxon>
        <taxon>Candidatus Iainarchaeia</taxon>
        <taxon>Candidatus Iainarchaeales</taxon>
        <taxon>Candidatus Iainarchaeaceae</taxon>
        <taxon>Candidatus Iainarchaeum</taxon>
    </lineage>
</organism>
<keyword evidence="1" id="KW-0812">Transmembrane</keyword>
<protein>
    <submittedName>
        <fullName evidence="2">COG1361 S-layer family protein</fullName>
    </submittedName>
</protein>
<sequence>MNKPFVSIASVLMLGLILAQSAQAQTGTDIAYLIEITDTSFLPSTIYAGDIVSLAVEVKDKGNFLSIADLRASLDLGGQFEAVQMEDEIPLILKGTTKTLIFKFRVKEDTIPGYYPGLITMTYIRGDTEIEMTETQSVTVPVSKTEKNLDVTLEPGVINPGNQTEIVFTIKNVAGTPVSNLSFSWEEENNLVLPVGSNNKRHVSVLRAGEEAKVSYVAAADPNITTGIYPLNVTISFTDIDGTQTQESQVGLIVGGKTDFEVSAEMLSTGQVSISIANVGSNNADAVVVRIPDQAGVTVSGSTASILGNLNKGDFTLANFQMRVTSNQERQFPTGNRDTTTGAGVPSNRGTLLVEIDYTDTTGERQKVEKELELNTVFSETTTGTETYTAASRFSRQRGADNSYIAWALLATLLVGAAGFNRFKAGNKKWKRLGKVLGAIATMFIVVIFPMGSNILAAIAAAMASALLLGWYFSEKHVERALGKARQFFKKQKE</sequence>
<feature type="transmembrane region" description="Helical" evidence="1">
    <location>
        <begin position="404"/>
        <end position="421"/>
    </location>
</feature>
<dbReference type="Proteomes" id="UP000809243">
    <property type="component" value="Unassembled WGS sequence"/>
</dbReference>
<accession>A0A938YPM6</accession>
<dbReference type="PANTHER" id="PTHR35902:SF3">
    <property type="entry name" value="NPCBM-ASSOCIATED, NEW3 DOMAIN OF ALPHA-GALACTOSIDASE"/>
    <property type="match status" value="1"/>
</dbReference>